<protein>
    <submittedName>
        <fullName evidence="1">Uncharacterized protein</fullName>
    </submittedName>
</protein>
<name>A0A4R0WXA9_9BURK</name>
<dbReference type="Proteomes" id="UP000294200">
    <property type="component" value="Unassembled WGS sequence"/>
</dbReference>
<evidence type="ECO:0000313" key="1">
    <source>
        <dbReference type="EMBL" id="TCG02293.1"/>
    </source>
</evidence>
<gene>
    <name evidence="1" type="ORF">BZM27_54135</name>
</gene>
<organism evidence="1 2">
    <name type="scientific">Paraburkholderia steynii</name>
    <dbReference type="NCBI Taxonomy" id="1245441"/>
    <lineage>
        <taxon>Bacteria</taxon>
        <taxon>Pseudomonadati</taxon>
        <taxon>Pseudomonadota</taxon>
        <taxon>Betaproteobacteria</taxon>
        <taxon>Burkholderiales</taxon>
        <taxon>Burkholderiaceae</taxon>
        <taxon>Paraburkholderia</taxon>
    </lineage>
</organism>
<proteinExistence type="predicted"/>
<sequence length="75" mass="8364">MTHAEDRLALFCQQSEELFLFGNQRVNLAGLAFEEGGDARLLMRDGSGITTLSSAYWESPTRVKPFAAMAKHAFR</sequence>
<reference evidence="1 2" key="1">
    <citation type="submission" date="2017-02" db="EMBL/GenBank/DDBJ databases">
        <title>Paraburkholderia sophoroidis sp. nov. and Paraburkholderia steynii sp. nov. rhizobial symbionts of the fynbos legume Hypocalyptus sophoroides.</title>
        <authorList>
            <person name="Steenkamp E.T."/>
            <person name="Beukes C.W."/>
            <person name="Van Zyl E."/>
            <person name="Avontuur J."/>
            <person name="Chan W.Y."/>
            <person name="Hassen A."/>
            <person name="Palmer M."/>
            <person name="Mthombeni L."/>
            <person name="Phalane F."/>
            <person name="Sereme K."/>
            <person name="Venter S.N."/>
        </authorList>
    </citation>
    <scope>NUCLEOTIDE SEQUENCE [LARGE SCALE GENOMIC DNA]</scope>
    <source>
        <strain evidence="1 2">HC1.1ba</strain>
    </source>
</reference>
<evidence type="ECO:0000313" key="2">
    <source>
        <dbReference type="Proteomes" id="UP000294200"/>
    </source>
</evidence>
<comment type="caution">
    <text evidence="1">The sequence shown here is derived from an EMBL/GenBank/DDBJ whole genome shotgun (WGS) entry which is preliminary data.</text>
</comment>
<dbReference type="AlphaFoldDB" id="A0A4R0WXA9"/>
<keyword evidence="2" id="KW-1185">Reference proteome</keyword>
<accession>A0A4R0WXA9</accession>
<dbReference type="EMBL" id="MWML01000887">
    <property type="protein sequence ID" value="TCG02293.1"/>
    <property type="molecule type" value="Genomic_DNA"/>
</dbReference>